<feature type="region of interest" description="Disordered" evidence="1">
    <location>
        <begin position="1"/>
        <end position="63"/>
    </location>
</feature>
<dbReference type="eggNOG" id="ENOG502SS6E">
    <property type="taxonomic scope" value="Eukaryota"/>
</dbReference>
<feature type="compositionally biased region" description="Polar residues" evidence="1">
    <location>
        <begin position="31"/>
        <end position="42"/>
    </location>
</feature>
<dbReference type="KEGG" id="pan:PODANSg264"/>
<dbReference type="EMBL" id="CU633447">
    <property type="protein sequence ID" value="CAP61024.1"/>
    <property type="molecule type" value="Genomic_DNA"/>
</dbReference>
<evidence type="ECO:0000313" key="4">
    <source>
        <dbReference type="Proteomes" id="UP000001197"/>
    </source>
</evidence>
<dbReference type="AlphaFoldDB" id="B2AC26"/>
<dbReference type="InParanoid" id="B2AC26"/>
<dbReference type="OrthoDB" id="5430750at2759"/>
<keyword evidence="4" id="KW-1185">Reference proteome</keyword>
<accession>B2AC26</accession>
<dbReference type="RefSeq" id="XP_001903252.1">
    <property type="nucleotide sequence ID" value="XM_001903217.1"/>
</dbReference>
<evidence type="ECO:0000256" key="1">
    <source>
        <dbReference type="SAM" id="MobiDB-lite"/>
    </source>
</evidence>
<reference evidence="2" key="2">
    <citation type="submission" date="2008-07" db="EMBL/GenBank/DDBJ databases">
        <authorList>
            <person name="Genoscope - CEA"/>
        </authorList>
    </citation>
    <scope>NUCLEOTIDE SEQUENCE</scope>
    <source>
        <strain evidence="2">S mat+</strain>
    </source>
</reference>
<dbReference type="Proteomes" id="UP000001197">
    <property type="component" value="Chromosome 2"/>
</dbReference>
<dbReference type="GeneID" id="6187325"/>
<reference evidence="4" key="3">
    <citation type="journal article" date="2014" name="Genetics">
        <title>Maintaining two mating types: Structure of the mating type locus and its role in heterokaryosis in Podospora anserina.</title>
        <authorList>
            <person name="Grognet P."/>
            <person name="Bidard F."/>
            <person name="Kuchly C."/>
            <person name="Tong L.C.H."/>
            <person name="Coppin E."/>
            <person name="Benkhali J.A."/>
            <person name="Couloux A."/>
            <person name="Wincker P."/>
            <person name="Debuchy R."/>
            <person name="Silar P."/>
        </authorList>
    </citation>
    <scope>GENOME REANNOTATION</scope>
    <source>
        <strain evidence="4">S / ATCC MYA-4624 / DSM 980 / FGSC 10383</strain>
    </source>
</reference>
<proteinExistence type="predicted"/>
<dbReference type="VEuPathDB" id="FungiDB:PODANS_2_14210"/>
<dbReference type="EMBL" id="FO904937">
    <property type="protein sequence ID" value="CDP26403.1"/>
    <property type="molecule type" value="Genomic_DNA"/>
</dbReference>
<gene>
    <name evidence="2" type="ORF">PODANS_2_14210</name>
</gene>
<reference evidence="3" key="4">
    <citation type="submission" date="2014-09" db="EMBL/GenBank/DDBJ databases">
        <title>Maintaining two mating types: Structure of the mating type locus and its role in heterokaryosis in Podospora anserina.</title>
        <authorList>
            <person name="Grognet P."/>
            <person name="Bidard F."/>
            <person name="Kuchly C."/>
            <person name="Chan Ho Tong L."/>
            <person name="Coppin E."/>
            <person name="Ait Benkhali J."/>
            <person name="Couloux A."/>
            <person name="Wincker P."/>
            <person name="Debuchy R."/>
            <person name="Silar P."/>
        </authorList>
    </citation>
    <scope>NUCLEOTIDE SEQUENCE</scope>
</reference>
<feature type="compositionally biased region" description="Low complexity" evidence="1">
    <location>
        <begin position="750"/>
        <end position="760"/>
    </location>
</feature>
<sequence length="770" mass="86445">MRVSCNISSPQFLTISSMPPPSSESEDDTSQHVSSSKGQSGPTVMYAAAPDTPGIPSDNSPSISDLFREMQETNRLLKLMLAAHKPDVPASPVSQLSRETTSNSDPDLVKMKVRELVRDIAHQSFSPADPSNIKRFIRSFIEERISHKPREGHQGEYGPGAYVPIFVSLRDNHSGPLTEIYWNWERPNKLDPVHRVLMDASQVSNVTKQWGSRFDLDALTFSHSRETGWIIGKSPALEGAIIGCPLFYSGQGPAQKLVTARSVFDKDWKPIASAMAAPDHLTSPGSLWHCTAPLLGGGLMALDRLALITAVVLNKPNTETGIAHRFLHEFCAGWKPLYLRGNRMNYTGWSGNSDTTYQHTIRCFSPASRSDKVIFGLRPHAKCVRQSGQFPSHLASSSSSFTERRMSLLCHWDYTYPPHGFRIVALTDAMTMQQDGDINVSNDLFTDWGDRHFAVEGLNAGYHLLQSSIHRLLMFWEAEWGHCLDALESNVNTSTSSRLMFDTSFERSRVYFKTLQMLRIFADAIRETGRDLQEMDPEKLIQGSFRRAGHDVQAFLKQDPLKDKALWNNWKILFDFQQQTEEKLLRRIGEKTEEITSLRDGVSGGDWSNSVDEPVLTVLQLFNATSLREASRATTMNRYVIVFTIMTVLYLPPSFTSVSTPPCQALAQQLADMTQALFGTPLFEAESQEETVERFKTSTIIVCVITYVLAISLIWLADKWDIAGVVYHDLRTLWRGTTDRLRRRGPDGWSLRSKSRNSSSDALVEGKQAV</sequence>
<evidence type="ECO:0000313" key="2">
    <source>
        <dbReference type="EMBL" id="CAP61024.1"/>
    </source>
</evidence>
<organism evidence="2">
    <name type="scientific">Podospora anserina (strain S / ATCC MYA-4624 / DSM 980 / FGSC 10383)</name>
    <name type="common">Pleurage anserina</name>
    <dbReference type="NCBI Taxonomy" id="515849"/>
    <lineage>
        <taxon>Eukaryota</taxon>
        <taxon>Fungi</taxon>
        <taxon>Dikarya</taxon>
        <taxon>Ascomycota</taxon>
        <taxon>Pezizomycotina</taxon>
        <taxon>Sordariomycetes</taxon>
        <taxon>Sordariomycetidae</taxon>
        <taxon>Sordariales</taxon>
        <taxon>Podosporaceae</taxon>
        <taxon>Podospora</taxon>
        <taxon>Podospora anserina</taxon>
    </lineage>
</organism>
<reference evidence="2 4" key="1">
    <citation type="journal article" date="2008" name="Genome Biol.">
        <title>The genome sequence of the model ascomycete fungus Podospora anserina.</title>
        <authorList>
            <person name="Espagne E."/>
            <person name="Lespinet O."/>
            <person name="Malagnac F."/>
            <person name="Da Silva C."/>
            <person name="Jaillon O."/>
            <person name="Porcel B.M."/>
            <person name="Couloux A."/>
            <person name="Aury J.-M."/>
            <person name="Segurens B."/>
            <person name="Poulain J."/>
            <person name="Anthouard V."/>
            <person name="Grossetete S."/>
            <person name="Khalili H."/>
            <person name="Coppin E."/>
            <person name="Dequard-Chablat M."/>
            <person name="Picard M."/>
            <person name="Contamine V."/>
            <person name="Arnaise S."/>
            <person name="Bourdais A."/>
            <person name="Berteaux-Lecellier V."/>
            <person name="Gautheret D."/>
            <person name="de Vries R.P."/>
            <person name="Battaglia E."/>
            <person name="Coutinho P.M."/>
            <person name="Danchin E.G.J."/>
            <person name="Henrissat B."/>
            <person name="El Khoury R."/>
            <person name="Sainsard-Chanet A."/>
            <person name="Boivin A."/>
            <person name="Pinan-Lucarre B."/>
            <person name="Sellem C.H."/>
            <person name="Debuchy R."/>
            <person name="Wincker P."/>
            <person name="Weissenbach J."/>
            <person name="Silar P."/>
        </authorList>
    </citation>
    <scope>NUCLEOTIDE SEQUENCE [LARGE SCALE GENOMIC DNA]</scope>
    <source>
        <strain evidence="4">S / ATCC MYA-4624 / DSM 980 / FGSC 10383</strain>
        <strain evidence="2">S mat+</strain>
    </source>
</reference>
<name>B2AC26_PODAN</name>
<evidence type="ECO:0000313" key="3">
    <source>
        <dbReference type="EMBL" id="CDP26403.1"/>
    </source>
</evidence>
<protein>
    <submittedName>
        <fullName evidence="2">Podospora anserina S mat+ genomic DNA chromosome 2, supercontig 3</fullName>
    </submittedName>
</protein>
<feature type="compositionally biased region" description="Polar residues" evidence="1">
    <location>
        <begin position="1"/>
        <end position="15"/>
    </location>
</feature>
<dbReference type="HOGENOM" id="CLU_442785_0_0_1"/>
<feature type="region of interest" description="Disordered" evidence="1">
    <location>
        <begin position="745"/>
        <end position="770"/>
    </location>
</feature>
<dbReference type="STRING" id="515849.B2AC26"/>